<evidence type="ECO:0000256" key="1">
    <source>
        <dbReference type="SAM" id="MobiDB-lite"/>
    </source>
</evidence>
<protein>
    <submittedName>
        <fullName evidence="2">Uncharacterized protein</fullName>
    </submittedName>
</protein>
<evidence type="ECO:0000313" key="2">
    <source>
        <dbReference type="EMBL" id="JAH95835.1"/>
    </source>
</evidence>
<accession>A0A0E9X1T6</accession>
<reference evidence="2" key="2">
    <citation type="journal article" date="2015" name="Fish Shellfish Immunol.">
        <title>Early steps in the European eel (Anguilla anguilla)-Vibrio vulnificus interaction in the gills: Role of the RtxA13 toxin.</title>
        <authorList>
            <person name="Callol A."/>
            <person name="Pajuelo D."/>
            <person name="Ebbesson L."/>
            <person name="Teles M."/>
            <person name="MacKenzie S."/>
            <person name="Amaro C."/>
        </authorList>
    </citation>
    <scope>NUCLEOTIDE SEQUENCE</scope>
</reference>
<dbReference type="EMBL" id="GBXM01012742">
    <property type="protein sequence ID" value="JAH95835.1"/>
    <property type="molecule type" value="Transcribed_RNA"/>
</dbReference>
<proteinExistence type="predicted"/>
<feature type="region of interest" description="Disordered" evidence="1">
    <location>
        <begin position="1"/>
        <end position="26"/>
    </location>
</feature>
<reference evidence="2" key="1">
    <citation type="submission" date="2014-11" db="EMBL/GenBank/DDBJ databases">
        <authorList>
            <person name="Amaro Gonzalez C."/>
        </authorList>
    </citation>
    <scope>NUCLEOTIDE SEQUENCE</scope>
</reference>
<sequence>MLLTVNPSPPSPSTKNTHSHTEECKKREKKTLIIILGNHNYKIEKKTIKKRMKATNKVKQSRYWREVYKGQRSADCRSERAQQPSYIGMTHNMLTAL</sequence>
<organism evidence="2">
    <name type="scientific">Anguilla anguilla</name>
    <name type="common">European freshwater eel</name>
    <name type="synonym">Muraena anguilla</name>
    <dbReference type="NCBI Taxonomy" id="7936"/>
    <lineage>
        <taxon>Eukaryota</taxon>
        <taxon>Metazoa</taxon>
        <taxon>Chordata</taxon>
        <taxon>Craniata</taxon>
        <taxon>Vertebrata</taxon>
        <taxon>Euteleostomi</taxon>
        <taxon>Actinopterygii</taxon>
        <taxon>Neopterygii</taxon>
        <taxon>Teleostei</taxon>
        <taxon>Anguilliformes</taxon>
        <taxon>Anguillidae</taxon>
        <taxon>Anguilla</taxon>
    </lineage>
</organism>
<name>A0A0E9X1T6_ANGAN</name>
<dbReference type="AlphaFoldDB" id="A0A0E9X1T6"/>